<accession>A0A6A1VHZ6</accession>
<dbReference type="PANTHER" id="PTHR31170:SF17">
    <property type="match status" value="1"/>
</dbReference>
<name>A0A6A1VHZ6_9ROSI</name>
<organism evidence="2 3">
    <name type="scientific">Morella rubra</name>
    <name type="common">Chinese bayberry</name>
    <dbReference type="NCBI Taxonomy" id="262757"/>
    <lineage>
        <taxon>Eukaryota</taxon>
        <taxon>Viridiplantae</taxon>
        <taxon>Streptophyta</taxon>
        <taxon>Embryophyta</taxon>
        <taxon>Tracheophyta</taxon>
        <taxon>Spermatophyta</taxon>
        <taxon>Magnoliopsida</taxon>
        <taxon>eudicotyledons</taxon>
        <taxon>Gunneridae</taxon>
        <taxon>Pentapetalae</taxon>
        <taxon>rosids</taxon>
        <taxon>fabids</taxon>
        <taxon>Fagales</taxon>
        <taxon>Myricaceae</taxon>
        <taxon>Morella</taxon>
    </lineage>
</organism>
<dbReference type="OrthoDB" id="591587at2759"/>
<dbReference type="PANTHER" id="PTHR31170">
    <property type="entry name" value="BNAC04G53230D PROTEIN"/>
    <property type="match status" value="1"/>
</dbReference>
<dbReference type="EMBL" id="RXIC02000023">
    <property type="protein sequence ID" value="KAB1212499.1"/>
    <property type="molecule type" value="Genomic_DNA"/>
</dbReference>
<feature type="transmembrane region" description="Helical" evidence="1">
    <location>
        <begin position="300"/>
        <end position="321"/>
    </location>
</feature>
<dbReference type="InterPro" id="IPR004158">
    <property type="entry name" value="DUF247_pln"/>
</dbReference>
<reference evidence="2 3" key="1">
    <citation type="journal article" date="2019" name="Plant Biotechnol. J.">
        <title>The red bayberry genome and genetic basis of sex determination.</title>
        <authorList>
            <person name="Jia H.M."/>
            <person name="Jia H.J."/>
            <person name="Cai Q.L."/>
            <person name="Wang Y."/>
            <person name="Zhao H.B."/>
            <person name="Yang W.F."/>
            <person name="Wang G.Y."/>
            <person name="Li Y.H."/>
            <person name="Zhan D.L."/>
            <person name="Shen Y.T."/>
            <person name="Niu Q.F."/>
            <person name="Chang L."/>
            <person name="Qiu J."/>
            <person name="Zhao L."/>
            <person name="Xie H.B."/>
            <person name="Fu W.Y."/>
            <person name="Jin J."/>
            <person name="Li X.W."/>
            <person name="Jiao Y."/>
            <person name="Zhou C.C."/>
            <person name="Tu T."/>
            <person name="Chai C.Y."/>
            <person name="Gao J.L."/>
            <person name="Fan L.J."/>
            <person name="van de Weg E."/>
            <person name="Wang J.Y."/>
            <person name="Gao Z.S."/>
        </authorList>
    </citation>
    <scope>NUCLEOTIDE SEQUENCE [LARGE SCALE GENOMIC DNA]</scope>
    <source>
        <tissue evidence="2">Leaves</tissue>
    </source>
</reference>
<dbReference type="Pfam" id="PF03140">
    <property type="entry name" value="DUF247"/>
    <property type="match status" value="2"/>
</dbReference>
<protein>
    <submittedName>
        <fullName evidence="2">Uncharacterized protein</fullName>
    </submittedName>
</protein>
<keyword evidence="1" id="KW-0812">Transmembrane</keyword>
<proteinExistence type="predicted"/>
<evidence type="ECO:0000313" key="3">
    <source>
        <dbReference type="Proteomes" id="UP000516437"/>
    </source>
</evidence>
<comment type="caution">
    <text evidence="2">The sequence shown here is derived from an EMBL/GenBank/DDBJ whole genome shotgun (WGS) entry which is preliminary data.</text>
</comment>
<gene>
    <name evidence="2" type="ORF">CJ030_MR5G001033</name>
</gene>
<evidence type="ECO:0000256" key="1">
    <source>
        <dbReference type="SAM" id="Phobius"/>
    </source>
</evidence>
<sequence>MSPKCCIFRVPNILYRQNKEAFTPDAFSIGPLHHGHPNLKATEQIKFKYLQCLIARSKTGLIELISSLKDLEIEARDYYAEPIRYTPEEFVKMLVIDGCFIIELFRKDAYEELREKDDPIFSMSYTKHIVDLLRTWMLSSITEEEKGEGWELVPSATSLAEAGIKFARGTSQSILDIKFIDGVLIIPQLQVQETTETVFRNLISFEQCYANCEARVTSYAILIDNLINTTKDVEILCENEIIDNWLNPEDAVQFFNKLYYHSFVRTFYYGSLCNKVNIYCRHRWPRWRTVLVRNYLNTPWAMLSTLAAIVLLVLTFLQTLYTMKA</sequence>
<dbReference type="Proteomes" id="UP000516437">
    <property type="component" value="Chromosome 5"/>
</dbReference>
<keyword evidence="3" id="KW-1185">Reference proteome</keyword>
<evidence type="ECO:0000313" key="2">
    <source>
        <dbReference type="EMBL" id="KAB1212499.1"/>
    </source>
</evidence>
<keyword evidence="1" id="KW-1133">Transmembrane helix</keyword>
<keyword evidence="1" id="KW-0472">Membrane</keyword>
<dbReference type="AlphaFoldDB" id="A0A6A1VHZ6"/>